<dbReference type="InterPro" id="IPR007318">
    <property type="entry name" value="Phopholipid_MeTrfase"/>
</dbReference>
<comment type="caution">
    <text evidence="6">The sequence shown here is derived from an EMBL/GenBank/DDBJ whole genome shotgun (WGS) entry which is preliminary data.</text>
</comment>
<feature type="transmembrane region" description="Helical" evidence="5">
    <location>
        <begin position="76"/>
        <end position="93"/>
    </location>
</feature>
<feature type="transmembrane region" description="Helical" evidence="5">
    <location>
        <begin position="105"/>
        <end position="128"/>
    </location>
</feature>
<dbReference type="EMBL" id="SMRT01000010">
    <property type="protein sequence ID" value="TDF95417.1"/>
    <property type="molecule type" value="Genomic_DNA"/>
</dbReference>
<dbReference type="OrthoDB" id="5471300at2"/>
<dbReference type="GO" id="GO:0032259">
    <property type="term" value="P:methylation"/>
    <property type="evidence" value="ECO:0007669"/>
    <property type="project" value="UniProtKB-KW"/>
</dbReference>
<dbReference type="Gene3D" id="1.20.120.1630">
    <property type="match status" value="1"/>
</dbReference>
<feature type="transmembrane region" description="Helical" evidence="5">
    <location>
        <begin position="36"/>
        <end position="55"/>
    </location>
</feature>
<dbReference type="PANTHER" id="PTHR43847:SF1">
    <property type="entry name" value="BLL3993 PROTEIN"/>
    <property type="match status" value="1"/>
</dbReference>
<dbReference type="PANTHER" id="PTHR43847">
    <property type="entry name" value="BLL3993 PROTEIN"/>
    <property type="match status" value="1"/>
</dbReference>
<dbReference type="Pfam" id="PF04191">
    <property type="entry name" value="PEMT"/>
    <property type="match status" value="1"/>
</dbReference>
<keyword evidence="3 5" id="KW-1133">Transmembrane helix</keyword>
<evidence type="ECO:0000313" key="7">
    <source>
        <dbReference type="Proteomes" id="UP000295636"/>
    </source>
</evidence>
<evidence type="ECO:0000256" key="4">
    <source>
        <dbReference type="ARBA" id="ARBA00023136"/>
    </source>
</evidence>
<protein>
    <submittedName>
        <fullName evidence="6">Isoprenylcysteine carboxylmethyltransferase family protein</fullName>
    </submittedName>
</protein>
<name>A0A4R5KLH1_9BACL</name>
<gene>
    <name evidence="6" type="ORF">E1757_20100</name>
</gene>
<keyword evidence="6" id="KW-0489">Methyltransferase</keyword>
<evidence type="ECO:0000256" key="5">
    <source>
        <dbReference type="SAM" id="Phobius"/>
    </source>
</evidence>
<sequence length="224" mass="26224">MYFLLKKKVYFRTLLFSIVFFTFLFLPAGSLHFWEAWIYFVIFFGSTFFITGYFLKRDPELIERRSHAKEKEKEQKMFQSISGITFFVGLLVLPGLDYRFGWSNIPLFIVLIADVVILLGFSIVFLVFKENSYTSAIIEVSENQKVISTGPYALVRHPMYTGAIFIILFTPLALGSIWALIPSISIIIFIVLRLLNEEKVLLKELQGYEEYCKKTRYHLIPHIW</sequence>
<keyword evidence="6" id="KW-0808">Transferase</keyword>
<keyword evidence="2 5" id="KW-0812">Transmembrane</keyword>
<evidence type="ECO:0000313" key="6">
    <source>
        <dbReference type="EMBL" id="TDF95417.1"/>
    </source>
</evidence>
<keyword evidence="7" id="KW-1185">Reference proteome</keyword>
<feature type="transmembrane region" description="Helical" evidence="5">
    <location>
        <begin position="9"/>
        <end position="30"/>
    </location>
</feature>
<reference evidence="6 7" key="1">
    <citation type="submission" date="2019-03" db="EMBL/GenBank/DDBJ databases">
        <title>This is whole genome sequence of Paenibacillus sp MS74 strain.</title>
        <authorList>
            <person name="Trinh H.N."/>
        </authorList>
    </citation>
    <scope>NUCLEOTIDE SEQUENCE [LARGE SCALE GENOMIC DNA]</scope>
    <source>
        <strain evidence="6 7">MS74</strain>
    </source>
</reference>
<feature type="transmembrane region" description="Helical" evidence="5">
    <location>
        <begin position="175"/>
        <end position="195"/>
    </location>
</feature>
<evidence type="ECO:0000256" key="1">
    <source>
        <dbReference type="ARBA" id="ARBA00004127"/>
    </source>
</evidence>
<evidence type="ECO:0000256" key="3">
    <source>
        <dbReference type="ARBA" id="ARBA00022989"/>
    </source>
</evidence>
<accession>A0A4R5KLH1</accession>
<proteinExistence type="predicted"/>
<organism evidence="6 7">
    <name type="scientific">Paenibacillus piri</name>
    <dbReference type="NCBI Taxonomy" id="2547395"/>
    <lineage>
        <taxon>Bacteria</taxon>
        <taxon>Bacillati</taxon>
        <taxon>Bacillota</taxon>
        <taxon>Bacilli</taxon>
        <taxon>Bacillales</taxon>
        <taxon>Paenibacillaceae</taxon>
        <taxon>Paenibacillus</taxon>
    </lineage>
</organism>
<keyword evidence="4 5" id="KW-0472">Membrane</keyword>
<dbReference type="AlphaFoldDB" id="A0A4R5KLH1"/>
<comment type="subcellular location">
    <subcellularLocation>
        <location evidence="1">Endomembrane system</location>
        <topology evidence="1">Multi-pass membrane protein</topology>
    </subcellularLocation>
</comment>
<dbReference type="GO" id="GO:0012505">
    <property type="term" value="C:endomembrane system"/>
    <property type="evidence" value="ECO:0007669"/>
    <property type="project" value="UniProtKB-SubCell"/>
</dbReference>
<evidence type="ECO:0000256" key="2">
    <source>
        <dbReference type="ARBA" id="ARBA00022692"/>
    </source>
</evidence>
<dbReference type="GO" id="GO:0008168">
    <property type="term" value="F:methyltransferase activity"/>
    <property type="evidence" value="ECO:0007669"/>
    <property type="project" value="UniProtKB-KW"/>
</dbReference>
<dbReference type="Proteomes" id="UP000295636">
    <property type="component" value="Unassembled WGS sequence"/>
</dbReference>
<dbReference type="InterPro" id="IPR052527">
    <property type="entry name" value="Metal_cation-efflux_comp"/>
</dbReference>